<dbReference type="PANTHER" id="PTHR46082:SF6">
    <property type="entry name" value="AAA+ ATPASE DOMAIN-CONTAINING PROTEIN-RELATED"/>
    <property type="match status" value="1"/>
</dbReference>
<organism evidence="2">
    <name type="scientific">Dunaliella tertiolecta</name>
    <name type="common">Green alga</name>
    <dbReference type="NCBI Taxonomy" id="3047"/>
    <lineage>
        <taxon>Eukaryota</taxon>
        <taxon>Viridiplantae</taxon>
        <taxon>Chlorophyta</taxon>
        <taxon>core chlorophytes</taxon>
        <taxon>Chlorophyceae</taxon>
        <taxon>CS clade</taxon>
        <taxon>Chlamydomonadales</taxon>
        <taxon>Dunaliellaceae</taxon>
        <taxon>Dunaliella</taxon>
    </lineage>
</organism>
<dbReference type="AlphaFoldDB" id="A0A6S8H4Y7"/>
<dbReference type="EMBL" id="HBIP01004907">
    <property type="protein sequence ID" value="CAE0487374.1"/>
    <property type="molecule type" value="Transcribed_RNA"/>
</dbReference>
<evidence type="ECO:0008006" key="3">
    <source>
        <dbReference type="Google" id="ProtNLM"/>
    </source>
</evidence>
<dbReference type="InterPro" id="IPR011990">
    <property type="entry name" value="TPR-like_helical_dom_sf"/>
</dbReference>
<dbReference type="Gene3D" id="1.25.40.10">
    <property type="entry name" value="Tetratricopeptide repeat domain"/>
    <property type="match status" value="1"/>
</dbReference>
<evidence type="ECO:0000313" key="2">
    <source>
        <dbReference type="EMBL" id="CAE0487382.1"/>
    </source>
</evidence>
<protein>
    <recommendedName>
        <fullName evidence="3">Kinesin light chain</fullName>
    </recommendedName>
</protein>
<dbReference type="Pfam" id="PF13424">
    <property type="entry name" value="TPR_12"/>
    <property type="match status" value="1"/>
</dbReference>
<dbReference type="InterPro" id="IPR053137">
    <property type="entry name" value="NLR-like"/>
</dbReference>
<sequence length="410" mass="45302">MGLHSKVTPVNEDRPVTECGIRVSWLCSWAKVVEQDLGPDATTGEVCAQLVIPSTSSKRCRYVDIIEPENVGSPHYFISHTWSWRFAMLVEVVAQRLQHEPDSFVWLDICAINQNKYEDKGELQLDDISHLASVVRKAKTTLFCLDEEGKTLTRIWCLFEIWHTVKAKGPAGLEILAYKMPDLKQLFEGLDVSRAAASLESDRVRILAEIAADIGHTQLSLGIKEALVASAEHEAQQALSLDASTSAAHDDATALRAAKACNKATNVMLAAGKYNMAEKYSSKQYALYGRLLGPEHPDTLESKHFIALSLNFQGKHAEAEGKLRQVIELQQKVLGPEHFLTIRSMSNLAVTMGEQGRHAEAEGVQRQVLELMQKTLGYEHPDTLACMVGLAASLGRQGKLTEAEAMEQQV</sequence>
<reference evidence="2" key="1">
    <citation type="submission" date="2021-01" db="EMBL/GenBank/DDBJ databases">
        <authorList>
            <person name="Corre E."/>
            <person name="Pelletier E."/>
            <person name="Niang G."/>
            <person name="Scheremetjew M."/>
            <person name="Finn R."/>
            <person name="Kale V."/>
            <person name="Holt S."/>
            <person name="Cochrane G."/>
            <person name="Meng A."/>
            <person name="Brown T."/>
            <person name="Cohen L."/>
        </authorList>
    </citation>
    <scope>NUCLEOTIDE SEQUENCE</scope>
    <source>
        <strain evidence="2">CCMP1320</strain>
    </source>
</reference>
<accession>A0A6S8H4Y7</accession>
<proteinExistence type="predicted"/>
<dbReference type="SUPFAM" id="SSF48452">
    <property type="entry name" value="TPR-like"/>
    <property type="match status" value="1"/>
</dbReference>
<dbReference type="Pfam" id="PF13374">
    <property type="entry name" value="TPR_10"/>
    <property type="match status" value="1"/>
</dbReference>
<dbReference type="EMBL" id="HBIP01004915">
    <property type="protein sequence ID" value="CAE0487382.1"/>
    <property type="molecule type" value="Transcribed_RNA"/>
</dbReference>
<gene>
    <name evidence="1" type="ORF">DTER00134_LOCUS2420</name>
    <name evidence="2" type="ORF">DTER00134_LOCUS2428</name>
</gene>
<evidence type="ECO:0000313" key="1">
    <source>
        <dbReference type="EMBL" id="CAE0487374.1"/>
    </source>
</evidence>
<dbReference type="PANTHER" id="PTHR46082">
    <property type="entry name" value="ATP/GTP-BINDING PROTEIN-RELATED"/>
    <property type="match status" value="1"/>
</dbReference>
<name>A0A6S8H4Y7_DUNTE</name>